<dbReference type="EMBL" id="AKHW03000533">
    <property type="protein sequence ID" value="KYO46186.1"/>
    <property type="molecule type" value="Genomic_DNA"/>
</dbReference>
<dbReference type="Proteomes" id="UP000050525">
    <property type="component" value="Unassembled WGS sequence"/>
</dbReference>
<evidence type="ECO:0000313" key="1">
    <source>
        <dbReference type="EMBL" id="KYO46186.1"/>
    </source>
</evidence>
<keyword evidence="2" id="KW-1185">Reference proteome</keyword>
<dbReference type="AlphaFoldDB" id="A0A151PAR3"/>
<comment type="caution">
    <text evidence="1">The sequence shown here is derived from an EMBL/GenBank/DDBJ whole genome shotgun (WGS) entry which is preliminary data.</text>
</comment>
<reference evidence="1 2" key="1">
    <citation type="journal article" date="2012" name="Genome Biol.">
        <title>Sequencing three crocodilian genomes to illuminate the evolution of archosaurs and amniotes.</title>
        <authorList>
            <person name="St John J.A."/>
            <person name="Braun E.L."/>
            <person name="Isberg S.R."/>
            <person name="Miles L.G."/>
            <person name="Chong A.Y."/>
            <person name="Gongora J."/>
            <person name="Dalzell P."/>
            <person name="Moran C."/>
            <person name="Bed'hom B."/>
            <person name="Abzhanov A."/>
            <person name="Burgess S.C."/>
            <person name="Cooksey A.M."/>
            <person name="Castoe T.A."/>
            <person name="Crawford N.G."/>
            <person name="Densmore L.D."/>
            <person name="Drew J.C."/>
            <person name="Edwards S.V."/>
            <person name="Faircloth B.C."/>
            <person name="Fujita M.K."/>
            <person name="Greenwold M.J."/>
            <person name="Hoffmann F.G."/>
            <person name="Howard J.M."/>
            <person name="Iguchi T."/>
            <person name="Janes D.E."/>
            <person name="Khan S.Y."/>
            <person name="Kohno S."/>
            <person name="de Koning A.J."/>
            <person name="Lance S.L."/>
            <person name="McCarthy F.M."/>
            <person name="McCormack J.E."/>
            <person name="Merchant M.E."/>
            <person name="Peterson D.G."/>
            <person name="Pollock D.D."/>
            <person name="Pourmand N."/>
            <person name="Raney B.J."/>
            <person name="Roessler K.A."/>
            <person name="Sanford J.R."/>
            <person name="Sawyer R.H."/>
            <person name="Schmidt C.J."/>
            <person name="Triplett E.W."/>
            <person name="Tuberville T.D."/>
            <person name="Venegas-Anaya M."/>
            <person name="Howard J.T."/>
            <person name="Jarvis E.D."/>
            <person name="Guillette L.J.Jr."/>
            <person name="Glenn T.C."/>
            <person name="Green R.E."/>
            <person name="Ray D.A."/>
        </authorList>
    </citation>
    <scope>NUCLEOTIDE SEQUENCE [LARGE SCALE GENOMIC DNA]</scope>
    <source>
        <strain evidence="1">KSC_2009_1</strain>
    </source>
</reference>
<accession>A0A151PAR3</accession>
<evidence type="ECO:0000313" key="2">
    <source>
        <dbReference type="Proteomes" id="UP000050525"/>
    </source>
</evidence>
<gene>
    <name evidence="1" type="ORF">Y1Q_0021734</name>
</gene>
<organism evidence="1 2">
    <name type="scientific">Alligator mississippiensis</name>
    <name type="common">American alligator</name>
    <dbReference type="NCBI Taxonomy" id="8496"/>
    <lineage>
        <taxon>Eukaryota</taxon>
        <taxon>Metazoa</taxon>
        <taxon>Chordata</taxon>
        <taxon>Craniata</taxon>
        <taxon>Vertebrata</taxon>
        <taxon>Euteleostomi</taxon>
        <taxon>Archelosauria</taxon>
        <taxon>Archosauria</taxon>
        <taxon>Crocodylia</taxon>
        <taxon>Alligatoridae</taxon>
        <taxon>Alligatorinae</taxon>
        <taxon>Alligator</taxon>
    </lineage>
</organism>
<name>A0A151PAR3_ALLMI</name>
<sequence length="112" mass="11986">MTGWGPKIGVPKLSMLRPRKLRTGSDHGYSLANCGPPCGAPQPEFPAGIQVTVTLFQDEEKGGKGDVYATPASRVHSRTWSYFGAQLGSCGGDSMVQSQGKAMICNYMLQSF</sequence>
<proteinExistence type="predicted"/>
<protein>
    <submittedName>
        <fullName evidence="1">Uncharacterized protein</fullName>
    </submittedName>
</protein>